<dbReference type="PIRSF" id="PIRSF004749">
    <property type="entry name" value="Pep_def"/>
    <property type="match status" value="1"/>
</dbReference>
<evidence type="ECO:0000256" key="2">
    <source>
        <dbReference type="HAMAP-Rule" id="MF_00163"/>
    </source>
</evidence>
<dbReference type="PANTHER" id="PTHR10458:SF22">
    <property type="entry name" value="PEPTIDE DEFORMYLASE"/>
    <property type="match status" value="1"/>
</dbReference>
<evidence type="ECO:0000313" key="4">
    <source>
        <dbReference type="Proteomes" id="UP000642829"/>
    </source>
</evidence>
<keyword evidence="2" id="KW-0479">Metal-binding</keyword>
<dbReference type="NCBIfam" id="TIGR00079">
    <property type="entry name" value="pept_deformyl"/>
    <property type="match status" value="1"/>
</dbReference>
<comment type="similarity">
    <text evidence="1 2">Belongs to the polypeptide deformylase family.</text>
</comment>
<reference evidence="3" key="1">
    <citation type="journal article" date="2014" name="Int. J. Syst. Evol. Microbiol.">
        <title>Complete genome sequence of Corynebacterium casei LMG S-19264T (=DSM 44701T), isolated from a smear-ripened cheese.</title>
        <authorList>
            <consortium name="US DOE Joint Genome Institute (JGI-PGF)"/>
            <person name="Walter F."/>
            <person name="Albersmeier A."/>
            <person name="Kalinowski J."/>
            <person name="Ruckert C."/>
        </authorList>
    </citation>
    <scope>NUCLEOTIDE SEQUENCE</scope>
    <source>
        <strain evidence="3">KCTC 12870</strain>
    </source>
</reference>
<feature type="binding site" evidence="2">
    <location>
        <position position="108"/>
    </location>
    <ligand>
        <name>Fe cation</name>
        <dbReference type="ChEBI" id="CHEBI:24875"/>
    </ligand>
</feature>
<proteinExistence type="inferred from homology"/>
<comment type="function">
    <text evidence="2">Removes the formyl group from the N-terminal Met of newly synthesized proteins. Requires at least a dipeptide for an efficient rate of reaction. N-terminal L-methionine is a prerequisite for activity but the enzyme has broad specificity at other positions.</text>
</comment>
<keyword evidence="2" id="KW-0408">Iron</keyword>
<keyword evidence="2" id="KW-0378">Hydrolase</keyword>
<name>A0A8J3GEI5_9BACT</name>
<dbReference type="GO" id="GO:0046872">
    <property type="term" value="F:metal ion binding"/>
    <property type="evidence" value="ECO:0007669"/>
    <property type="project" value="UniProtKB-KW"/>
</dbReference>
<dbReference type="InterPro" id="IPR023635">
    <property type="entry name" value="Peptide_deformylase"/>
</dbReference>
<accession>A0A8J3GEI5</accession>
<feature type="binding site" evidence="2">
    <location>
        <position position="150"/>
    </location>
    <ligand>
        <name>Fe cation</name>
        <dbReference type="ChEBI" id="CHEBI:24875"/>
    </ligand>
</feature>
<keyword evidence="4" id="KW-1185">Reference proteome</keyword>
<dbReference type="GO" id="GO:0042586">
    <property type="term" value="F:peptide deformylase activity"/>
    <property type="evidence" value="ECO:0007669"/>
    <property type="project" value="UniProtKB-UniRule"/>
</dbReference>
<dbReference type="EC" id="3.5.1.88" evidence="2"/>
<comment type="caution">
    <text evidence="3">The sequence shown here is derived from an EMBL/GenBank/DDBJ whole genome shotgun (WGS) entry which is preliminary data.</text>
</comment>
<dbReference type="Gene3D" id="3.90.45.10">
    <property type="entry name" value="Peptide deformylase"/>
    <property type="match status" value="1"/>
</dbReference>
<dbReference type="PRINTS" id="PR01576">
    <property type="entry name" value="PDEFORMYLASE"/>
</dbReference>
<comment type="cofactor">
    <cofactor evidence="2">
        <name>Fe(2+)</name>
        <dbReference type="ChEBI" id="CHEBI:29033"/>
    </cofactor>
    <text evidence="2">Binds 1 Fe(2+) ion.</text>
</comment>
<dbReference type="Pfam" id="PF01327">
    <property type="entry name" value="Pep_deformylase"/>
    <property type="match status" value="1"/>
</dbReference>
<dbReference type="AlphaFoldDB" id="A0A8J3GEI5"/>
<gene>
    <name evidence="3" type="primary">def1</name>
    <name evidence="2" type="synonym">def</name>
    <name evidence="3" type="ORF">GCM10007047_13910</name>
</gene>
<sequence length="191" mass="21850">MILRVTQYGEPILREKGASVTEFNDKLKQFARDMLETMYDEEGIGLAAQQVDVAKQIFVMDLQLGDRPIEFHYEIDGKSPPLELIMPLVVVNPQIVTREPSAPYEEGCLSFPSIRGEVVRDTVVEMQYQDLEGASHTIVCDGLFARVILHENDHLQGVLFIDHMTPLTLRPLQTKIKKLKRSTRDWIKHYG</sequence>
<feature type="binding site" evidence="2">
    <location>
        <position position="154"/>
    </location>
    <ligand>
        <name>Fe cation</name>
        <dbReference type="ChEBI" id="CHEBI:24875"/>
    </ligand>
</feature>
<feature type="active site" evidence="2">
    <location>
        <position position="151"/>
    </location>
</feature>
<comment type="catalytic activity">
    <reaction evidence="2">
        <text>N-terminal N-formyl-L-methionyl-[peptide] + H2O = N-terminal L-methionyl-[peptide] + formate</text>
        <dbReference type="Rhea" id="RHEA:24420"/>
        <dbReference type="Rhea" id="RHEA-COMP:10639"/>
        <dbReference type="Rhea" id="RHEA-COMP:10640"/>
        <dbReference type="ChEBI" id="CHEBI:15377"/>
        <dbReference type="ChEBI" id="CHEBI:15740"/>
        <dbReference type="ChEBI" id="CHEBI:49298"/>
        <dbReference type="ChEBI" id="CHEBI:64731"/>
        <dbReference type="EC" id="3.5.1.88"/>
    </reaction>
</comment>
<dbReference type="SUPFAM" id="SSF56420">
    <property type="entry name" value="Peptide deformylase"/>
    <property type="match status" value="1"/>
</dbReference>
<dbReference type="GO" id="GO:0006412">
    <property type="term" value="P:translation"/>
    <property type="evidence" value="ECO:0007669"/>
    <property type="project" value="UniProtKB-UniRule"/>
</dbReference>
<reference evidence="3" key="2">
    <citation type="submission" date="2020-09" db="EMBL/GenBank/DDBJ databases">
        <authorList>
            <person name="Sun Q."/>
            <person name="Kim S."/>
        </authorList>
    </citation>
    <scope>NUCLEOTIDE SEQUENCE</scope>
    <source>
        <strain evidence="3">KCTC 12870</strain>
    </source>
</reference>
<dbReference type="EMBL" id="BMXG01000007">
    <property type="protein sequence ID" value="GHB99055.1"/>
    <property type="molecule type" value="Genomic_DNA"/>
</dbReference>
<dbReference type="NCBIfam" id="NF001159">
    <property type="entry name" value="PRK00150.1-3"/>
    <property type="match status" value="1"/>
</dbReference>
<dbReference type="Proteomes" id="UP000642829">
    <property type="component" value="Unassembled WGS sequence"/>
</dbReference>
<evidence type="ECO:0000313" key="3">
    <source>
        <dbReference type="EMBL" id="GHB99055.1"/>
    </source>
</evidence>
<dbReference type="InterPro" id="IPR036821">
    <property type="entry name" value="Peptide_deformylase_sf"/>
</dbReference>
<dbReference type="PANTHER" id="PTHR10458">
    <property type="entry name" value="PEPTIDE DEFORMYLASE"/>
    <property type="match status" value="1"/>
</dbReference>
<dbReference type="CDD" id="cd00487">
    <property type="entry name" value="Pep_deformylase"/>
    <property type="match status" value="1"/>
</dbReference>
<protein>
    <recommendedName>
        <fullName evidence="2">Peptide deformylase</fullName>
        <shortName evidence="2">PDF</shortName>
        <ecNumber evidence="2">3.5.1.88</ecNumber>
    </recommendedName>
    <alternativeName>
        <fullName evidence="2">Polypeptide deformylase</fullName>
    </alternativeName>
</protein>
<dbReference type="HAMAP" id="MF_00163">
    <property type="entry name" value="Pep_deformylase"/>
    <property type="match status" value="1"/>
</dbReference>
<organism evidence="3 4">
    <name type="scientific">Cerasicoccus arenae</name>
    <dbReference type="NCBI Taxonomy" id="424488"/>
    <lineage>
        <taxon>Bacteria</taxon>
        <taxon>Pseudomonadati</taxon>
        <taxon>Verrucomicrobiota</taxon>
        <taxon>Opitutia</taxon>
        <taxon>Puniceicoccales</taxon>
        <taxon>Cerasicoccaceae</taxon>
        <taxon>Cerasicoccus</taxon>
    </lineage>
</organism>
<keyword evidence="2" id="KW-0648">Protein biosynthesis</keyword>
<dbReference type="RefSeq" id="WP_189513346.1">
    <property type="nucleotide sequence ID" value="NZ_BMXG01000007.1"/>
</dbReference>
<evidence type="ECO:0000256" key="1">
    <source>
        <dbReference type="ARBA" id="ARBA00010759"/>
    </source>
</evidence>